<dbReference type="Gene3D" id="3.40.309.10">
    <property type="entry name" value="Aldehyde Dehydrogenase, Chain A, domain 2"/>
    <property type="match status" value="1"/>
</dbReference>
<dbReference type="PROSITE" id="PS00687">
    <property type="entry name" value="ALDEHYDE_DEHYDR_GLU"/>
    <property type="match status" value="1"/>
</dbReference>
<evidence type="ECO:0000256" key="2">
    <source>
        <dbReference type="PROSITE-ProRule" id="PRU10007"/>
    </source>
</evidence>
<comment type="caution">
    <text evidence="5">The sequence shown here is derived from an EMBL/GenBank/DDBJ whole genome shotgun (WGS) entry which is preliminary data.</text>
</comment>
<accession>A0ABV7DDU5</accession>
<evidence type="ECO:0000313" key="6">
    <source>
        <dbReference type="Proteomes" id="UP001595377"/>
    </source>
</evidence>
<dbReference type="SUPFAM" id="SSF53720">
    <property type="entry name" value="ALDH-like"/>
    <property type="match status" value="1"/>
</dbReference>
<evidence type="ECO:0000256" key="1">
    <source>
        <dbReference type="ARBA" id="ARBA00023002"/>
    </source>
</evidence>
<dbReference type="InterPro" id="IPR015590">
    <property type="entry name" value="Aldehyde_DH_dom"/>
</dbReference>
<dbReference type="Proteomes" id="UP001595377">
    <property type="component" value="Unassembled WGS sequence"/>
</dbReference>
<keyword evidence="1 3" id="KW-0560">Oxidoreductase</keyword>
<reference evidence="6" key="1">
    <citation type="journal article" date="2019" name="Int. J. Syst. Evol. Microbiol.">
        <title>The Global Catalogue of Microorganisms (GCM) 10K type strain sequencing project: providing services to taxonomists for standard genome sequencing and annotation.</title>
        <authorList>
            <consortium name="The Broad Institute Genomics Platform"/>
            <consortium name="The Broad Institute Genome Sequencing Center for Infectious Disease"/>
            <person name="Wu L."/>
            <person name="Ma J."/>
        </authorList>
    </citation>
    <scope>NUCLEOTIDE SEQUENCE [LARGE SCALE GENOMIC DNA]</scope>
    <source>
        <strain evidence="6">KCTC 52677</strain>
    </source>
</reference>
<dbReference type="EMBL" id="JBHRSP010000013">
    <property type="protein sequence ID" value="MFC3072990.1"/>
    <property type="molecule type" value="Genomic_DNA"/>
</dbReference>
<evidence type="ECO:0000313" key="5">
    <source>
        <dbReference type="EMBL" id="MFC3072990.1"/>
    </source>
</evidence>
<dbReference type="InterPro" id="IPR016163">
    <property type="entry name" value="Ald_DH_C"/>
</dbReference>
<dbReference type="InterPro" id="IPR029510">
    <property type="entry name" value="Ald_DH_CS_GLU"/>
</dbReference>
<dbReference type="RefSeq" id="WP_257318287.1">
    <property type="nucleotide sequence ID" value="NZ_JANFDG010000047.1"/>
</dbReference>
<organism evidence="5 6">
    <name type="scientific">Shinella pollutisoli</name>
    <dbReference type="NCBI Taxonomy" id="2250594"/>
    <lineage>
        <taxon>Bacteria</taxon>
        <taxon>Pseudomonadati</taxon>
        <taxon>Pseudomonadota</taxon>
        <taxon>Alphaproteobacteria</taxon>
        <taxon>Hyphomicrobiales</taxon>
        <taxon>Rhizobiaceae</taxon>
        <taxon>Shinella</taxon>
    </lineage>
</organism>
<proteinExistence type="inferred from homology"/>
<gene>
    <name evidence="5" type="ORF">ACFOHH_07745</name>
</gene>
<keyword evidence="6" id="KW-1185">Reference proteome</keyword>
<dbReference type="PANTHER" id="PTHR11699">
    <property type="entry name" value="ALDEHYDE DEHYDROGENASE-RELATED"/>
    <property type="match status" value="1"/>
</dbReference>
<feature type="active site" evidence="2">
    <location>
        <position position="263"/>
    </location>
</feature>
<name>A0ABV7DDU5_9HYPH</name>
<evidence type="ECO:0000259" key="4">
    <source>
        <dbReference type="Pfam" id="PF00171"/>
    </source>
</evidence>
<sequence length="499" mass="53366">MDHATAFAAVPETVREFGFFIDGTWRDTAGRDTLLRSSPGYGRDVSRVTLCTRADLDEAVAAARAAFKRRVWSGIGGAERAAVLLRVARAIRARVEELAFWETLETGKPISQSRAEINDAAGHFEYCAGQAQSLSGETFNNHGDDMFGVVTREPVGVVGLINPWNFPFIVLAERLPYILASGNSVVVKPSEMTSATTLMCADILKESGLPDGVYNVVTGTGPEVGQAIAEHRDIDMVSFTGSTRTGEAVLKASAANFKKASLELGGKNPQIVFADADLEDAADGVAFGLCFNAGQCCVSGSRLVVEESVAERFKALVVEKLSKVKLGDCLDPETQLGAIVSEQHCDKILGYVDLGRQEGADVVCGGERVSVSGGRFVAPTLLAGVRNDMRVAREEIFGPVLCLMTFRTVEEALEIANDSPYGLAASIWTKDIDKALRVMRGVQAGRTWVNTTIAGGPGQPLGGFKQSGIGREGGRMGVEEYTEVKSVHIAIGKRTPWVK</sequence>
<evidence type="ECO:0000256" key="3">
    <source>
        <dbReference type="RuleBase" id="RU003345"/>
    </source>
</evidence>
<dbReference type="InterPro" id="IPR016162">
    <property type="entry name" value="Ald_DH_N"/>
</dbReference>
<dbReference type="Pfam" id="PF00171">
    <property type="entry name" value="Aldedh"/>
    <property type="match status" value="1"/>
</dbReference>
<dbReference type="Gene3D" id="3.40.605.10">
    <property type="entry name" value="Aldehyde Dehydrogenase, Chain A, domain 1"/>
    <property type="match status" value="1"/>
</dbReference>
<dbReference type="InterPro" id="IPR016161">
    <property type="entry name" value="Ald_DH/histidinol_DH"/>
</dbReference>
<protein>
    <submittedName>
        <fullName evidence="5">Aldehyde dehydrogenase family protein</fullName>
    </submittedName>
</protein>
<comment type="similarity">
    <text evidence="3">Belongs to the aldehyde dehydrogenase family.</text>
</comment>
<feature type="domain" description="Aldehyde dehydrogenase" evidence="4">
    <location>
        <begin position="25"/>
        <end position="487"/>
    </location>
</feature>